<accession>A0A2L2QE23</accession>
<evidence type="ECO:0000259" key="2">
    <source>
        <dbReference type="Pfam" id="PF03361"/>
    </source>
</evidence>
<proteinExistence type="predicted"/>
<organism evidence="3">
    <name type="scientific">Human betaherpesvirus 6A</name>
    <dbReference type="NCBI Taxonomy" id="32603"/>
    <lineage>
        <taxon>Viruses</taxon>
        <taxon>Duplodnaviria</taxon>
        <taxon>Heunggongvirae</taxon>
        <taxon>Peploviricota</taxon>
        <taxon>Herviviricetes</taxon>
        <taxon>Herpesvirales</taxon>
        <taxon>Orthoherpesviridae</taxon>
        <taxon>Betaherpesvirinae</taxon>
        <taxon>Roseolovirus</taxon>
        <taxon>Roseolovirus humanbeta6a</taxon>
    </lineage>
</organism>
<reference evidence="3" key="1">
    <citation type="journal article" date="2018" name="J. Virol.">
        <title>Copy number heterogeneity, large origin tandem repeats, and interspecies recombination in HHV-6A and HHV-6B reference strains.</title>
        <authorList>
            <person name="Greninger A.L."/>
            <person name="Roychoudhury P."/>
            <person name="Makhsous N."/>
            <person name="Hanson D."/>
            <person name="Chase J."/>
            <person name="Krueger G."/>
            <person name="Xie H."/>
            <person name="Huang M.-L."/>
            <person name="Saunders L."/>
            <person name="Ablashi D."/>
            <person name="Koelle D.M."/>
            <person name="Cook L."/>
            <person name="Jerome K.R."/>
        </authorList>
    </citation>
    <scope>NUCLEOTIDE SEQUENCE</scope>
    <source>
        <strain evidence="3">SIE</strain>
    </source>
</reference>
<name>A0A2L2QE23_9BETA</name>
<protein>
    <recommendedName>
        <fullName evidence="2">Herpesvirus intermediate/early protein 2/3 DNA-binding domain-containing protein</fullName>
    </recommendedName>
</protein>
<feature type="compositionally biased region" description="Basic residues" evidence="1">
    <location>
        <begin position="14"/>
        <end position="25"/>
    </location>
</feature>
<dbReference type="Pfam" id="PF03361">
    <property type="entry name" value="Herpes_IE2_3"/>
    <property type="match status" value="1"/>
</dbReference>
<dbReference type="EMBL" id="MF994828">
    <property type="protein sequence ID" value="AVI09282.1"/>
    <property type="molecule type" value="Genomic_DNA"/>
</dbReference>
<feature type="domain" description="Herpesvirus intermediate/early protein 2/3 DNA-binding" evidence="2">
    <location>
        <begin position="196"/>
        <end position="359"/>
    </location>
</feature>
<evidence type="ECO:0000256" key="1">
    <source>
        <dbReference type="SAM" id="MobiDB-lite"/>
    </source>
</evidence>
<sequence>MKDRGNKNTSKTRQTVKSRRTRKTTKQFVERKKNLSAKTTIRNNRLQNNLSPQTTPTEKPVDYATARVFPQHTPSDIKFNKEKYRNNAIYAHSKLRKISNAVFRQEKEINRVTVFTDKPLADLSFNMPVNTSRQEKEINRVTAFTEKPLADLSFNMPVNTSTTEKKEIVRSTECQRQDRNTVNAFKIFQSYETSPPYSPCSPKNFMSEIYRLFRCYNASIVQIQVYSRNKILINAMQEKLMSIGNMVINVGEQIISESVHHEPVVAIAINQFFRGTVPQTDALRKNAVTPIPVNASKKKLVGICSLMINAPTEKDLLCAAHVCINFAICYSNEITLNIAKLTQPMLLQEHITIYNSFNKYIYWDDYGKLLN</sequence>
<dbReference type="InterPro" id="IPR005028">
    <property type="entry name" value="Herpes_IE2_3"/>
</dbReference>
<evidence type="ECO:0000313" key="3">
    <source>
        <dbReference type="EMBL" id="AVI09282.1"/>
    </source>
</evidence>
<dbReference type="GO" id="GO:0006355">
    <property type="term" value="P:regulation of DNA-templated transcription"/>
    <property type="evidence" value="ECO:0007669"/>
    <property type="project" value="InterPro"/>
</dbReference>
<feature type="region of interest" description="Disordered" evidence="1">
    <location>
        <begin position="1"/>
        <end position="33"/>
    </location>
</feature>